<dbReference type="Gene3D" id="2.10.70.10">
    <property type="entry name" value="Complement Module, domain 1"/>
    <property type="match status" value="2"/>
</dbReference>
<evidence type="ECO:0000259" key="9">
    <source>
        <dbReference type="PROSITE" id="PS50923"/>
    </source>
</evidence>
<evidence type="ECO:0000256" key="2">
    <source>
        <dbReference type="ARBA" id="ARBA00022729"/>
    </source>
</evidence>
<dbReference type="SMART" id="SM00032">
    <property type="entry name" value="CCP"/>
    <property type="match status" value="2"/>
</dbReference>
<protein>
    <recommendedName>
        <fullName evidence="9">Sushi domain-containing protein</fullName>
    </recommendedName>
</protein>
<evidence type="ECO:0000313" key="11">
    <source>
        <dbReference type="Proteomes" id="UP001209878"/>
    </source>
</evidence>
<evidence type="ECO:0000256" key="1">
    <source>
        <dbReference type="ARBA" id="ARBA00022659"/>
    </source>
</evidence>
<evidence type="ECO:0000256" key="8">
    <source>
        <dbReference type="SAM" id="Phobius"/>
    </source>
</evidence>
<dbReference type="AlphaFoldDB" id="A0AAD9NVT4"/>
<dbReference type="PANTHER" id="PTHR46393:SF7">
    <property type="entry name" value="COMPLEMENT C2"/>
    <property type="match status" value="1"/>
</dbReference>
<keyword evidence="1 6" id="KW-0768">Sushi</keyword>
<feature type="transmembrane region" description="Helical" evidence="8">
    <location>
        <begin position="139"/>
        <end position="159"/>
    </location>
</feature>
<evidence type="ECO:0000256" key="5">
    <source>
        <dbReference type="ARBA" id="ARBA00023180"/>
    </source>
</evidence>
<dbReference type="InterPro" id="IPR035976">
    <property type="entry name" value="Sushi/SCR/CCP_sf"/>
</dbReference>
<keyword evidence="8" id="KW-0812">Transmembrane</keyword>
<organism evidence="10 11">
    <name type="scientific">Ridgeia piscesae</name>
    <name type="common">Tubeworm</name>
    <dbReference type="NCBI Taxonomy" id="27915"/>
    <lineage>
        <taxon>Eukaryota</taxon>
        <taxon>Metazoa</taxon>
        <taxon>Spiralia</taxon>
        <taxon>Lophotrochozoa</taxon>
        <taxon>Annelida</taxon>
        <taxon>Polychaeta</taxon>
        <taxon>Sedentaria</taxon>
        <taxon>Canalipalpata</taxon>
        <taxon>Sabellida</taxon>
        <taxon>Siboglinidae</taxon>
        <taxon>Ridgeia</taxon>
    </lineage>
</organism>
<comment type="caution">
    <text evidence="10">The sequence shown here is derived from an EMBL/GenBank/DDBJ whole genome shotgun (WGS) entry which is preliminary data.</text>
</comment>
<dbReference type="PROSITE" id="PS50923">
    <property type="entry name" value="SUSHI"/>
    <property type="match status" value="2"/>
</dbReference>
<reference evidence="10" key="1">
    <citation type="journal article" date="2023" name="Mol. Biol. Evol.">
        <title>Third-Generation Sequencing Reveals the Adaptive Role of the Epigenome in Three Deep-Sea Polychaetes.</title>
        <authorList>
            <person name="Perez M."/>
            <person name="Aroh O."/>
            <person name="Sun Y."/>
            <person name="Lan Y."/>
            <person name="Juniper S.K."/>
            <person name="Young C.R."/>
            <person name="Angers B."/>
            <person name="Qian P.Y."/>
        </authorList>
    </citation>
    <scope>NUCLEOTIDE SEQUENCE</scope>
    <source>
        <strain evidence="10">R07B-5</strain>
    </source>
</reference>
<feature type="region of interest" description="Disordered" evidence="7">
    <location>
        <begin position="181"/>
        <end position="209"/>
    </location>
</feature>
<dbReference type="Pfam" id="PF00084">
    <property type="entry name" value="Sushi"/>
    <property type="match status" value="2"/>
</dbReference>
<dbReference type="SUPFAM" id="SSF57535">
    <property type="entry name" value="Complement control module/SCR domain"/>
    <property type="match status" value="2"/>
</dbReference>
<dbReference type="CDD" id="cd00033">
    <property type="entry name" value="CCP"/>
    <property type="match status" value="2"/>
</dbReference>
<keyword evidence="4" id="KW-1015">Disulfide bond</keyword>
<dbReference type="InterPro" id="IPR000436">
    <property type="entry name" value="Sushi_SCR_CCP_dom"/>
</dbReference>
<keyword evidence="3" id="KW-0677">Repeat</keyword>
<evidence type="ECO:0000256" key="3">
    <source>
        <dbReference type="ARBA" id="ARBA00022737"/>
    </source>
</evidence>
<proteinExistence type="predicted"/>
<dbReference type="PANTHER" id="PTHR46393">
    <property type="entry name" value="SUSHI DOMAIN-CONTAINING PROTEIN"/>
    <property type="match status" value="1"/>
</dbReference>
<name>A0AAD9NVT4_RIDPI</name>
<keyword evidence="8" id="KW-0472">Membrane</keyword>
<keyword evidence="2" id="KW-0732">Signal</keyword>
<dbReference type="Proteomes" id="UP001209878">
    <property type="component" value="Unassembled WGS sequence"/>
</dbReference>
<comment type="caution">
    <text evidence="6">Lacks conserved residue(s) required for the propagation of feature annotation.</text>
</comment>
<gene>
    <name evidence="10" type="ORF">NP493_328g02003</name>
</gene>
<keyword evidence="5" id="KW-0325">Glycoprotein</keyword>
<accession>A0AAD9NVT4</accession>
<evidence type="ECO:0000313" key="10">
    <source>
        <dbReference type="EMBL" id="KAK2182996.1"/>
    </source>
</evidence>
<feature type="domain" description="Sushi" evidence="9">
    <location>
        <begin position="1"/>
        <end position="41"/>
    </location>
</feature>
<keyword evidence="11" id="KW-1185">Reference proteome</keyword>
<evidence type="ECO:0000256" key="7">
    <source>
        <dbReference type="SAM" id="MobiDB-lite"/>
    </source>
</evidence>
<sequence>MTYMSQVTYSCRPGYVMAGGDKVRTCEENGRWSGTAPTCEKVECSRPPDVVNTTWYEDKKSLRTRRVIYQCLPRYRLVSGQLWKVCGPRGNWTGVDPICEATGEKMTIFVPKDEEPKTAAGRAMKAMGFKKADKKTQNIGIGIVGAVLMFIPVVILVASDLKILKKHLKVMSRNVKEGFRRLRRRNRRVGPEPNETESAGPDKTGRVGP</sequence>
<dbReference type="EMBL" id="JAODUO010000328">
    <property type="protein sequence ID" value="KAK2182996.1"/>
    <property type="molecule type" value="Genomic_DNA"/>
</dbReference>
<evidence type="ECO:0000256" key="6">
    <source>
        <dbReference type="PROSITE-ProRule" id="PRU00302"/>
    </source>
</evidence>
<keyword evidence="8" id="KW-1133">Transmembrane helix</keyword>
<feature type="domain" description="Sushi" evidence="9">
    <location>
        <begin position="42"/>
        <end position="101"/>
    </location>
</feature>
<evidence type="ECO:0000256" key="4">
    <source>
        <dbReference type="ARBA" id="ARBA00023157"/>
    </source>
</evidence>